<keyword evidence="5 6" id="KW-0408">Iron</keyword>
<keyword evidence="11" id="KW-1185">Reference proteome</keyword>
<evidence type="ECO:0000256" key="8">
    <source>
        <dbReference type="SAM" id="Phobius"/>
    </source>
</evidence>
<dbReference type="AlphaFoldDB" id="A0A345D8K5"/>
<evidence type="ECO:0000256" key="6">
    <source>
        <dbReference type="PROSITE-ProRule" id="PRU00433"/>
    </source>
</evidence>
<name>A0A345D8K5_9BURK</name>
<keyword evidence="2 6" id="KW-0349">Heme</keyword>
<evidence type="ECO:0000313" key="10">
    <source>
        <dbReference type="EMBL" id="AXF84693.1"/>
    </source>
</evidence>
<keyword evidence="8" id="KW-1133">Transmembrane helix</keyword>
<feature type="transmembrane region" description="Helical" evidence="8">
    <location>
        <begin position="23"/>
        <end position="45"/>
    </location>
</feature>
<dbReference type="PRINTS" id="PR00607">
    <property type="entry name" value="CYTCHROMECIE"/>
</dbReference>
<dbReference type="EMBL" id="CP031124">
    <property type="protein sequence ID" value="AXF84693.1"/>
    <property type="molecule type" value="Genomic_DNA"/>
</dbReference>
<keyword evidence="3 6" id="KW-0479">Metal-binding</keyword>
<evidence type="ECO:0000256" key="1">
    <source>
        <dbReference type="ARBA" id="ARBA00022448"/>
    </source>
</evidence>
<gene>
    <name evidence="10" type="ORF">DTO96_100403</name>
</gene>
<dbReference type="KEGG" id="hyf:DTO96_100403"/>
<evidence type="ECO:0000256" key="3">
    <source>
        <dbReference type="ARBA" id="ARBA00022723"/>
    </source>
</evidence>
<dbReference type="GO" id="GO:0009055">
    <property type="term" value="F:electron transfer activity"/>
    <property type="evidence" value="ECO:0007669"/>
    <property type="project" value="InterPro"/>
</dbReference>
<evidence type="ECO:0000256" key="7">
    <source>
        <dbReference type="SAM" id="MobiDB-lite"/>
    </source>
</evidence>
<evidence type="ECO:0000256" key="2">
    <source>
        <dbReference type="ARBA" id="ARBA00022617"/>
    </source>
</evidence>
<dbReference type="RefSeq" id="WP_114561963.1">
    <property type="nucleotide sequence ID" value="NZ_CP031124.1"/>
</dbReference>
<dbReference type="InterPro" id="IPR009056">
    <property type="entry name" value="Cyt_c-like_dom"/>
</dbReference>
<dbReference type="SUPFAM" id="SSF46626">
    <property type="entry name" value="Cytochrome c"/>
    <property type="match status" value="1"/>
</dbReference>
<evidence type="ECO:0000256" key="4">
    <source>
        <dbReference type="ARBA" id="ARBA00022982"/>
    </source>
</evidence>
<dbReference type="Proteomes" id="UP000252182">
    <property type="component" value="Chromosome"/>
</dbReference>
<dbReference type="Pfam" id="PF13442">
    <property type="entry name" value="Cytochrome_CBB3"/>
    <property type="match status" value="1"/>
</dbReference>
<dbReference type="InterPro" id="IPR036909">
    <property type="entry name" value="Cyt_c-like_dom_sf"/>
</dbReference>
<keyword evidence="1" id="KW-0813">Transport</keyword>
<dbReference type="InterPro" id="IPR002323">
    <property type="entry name" value="Cyt_CIE"/>
</dbReference>
<feature type="domain" description="Cytochrome c" evidence="9">
    <location>
        <begin position="81"/>
        <end position="160"/>
    </location>
</feature>
<organism evidence="10 11">
    <name type="scientific">Ephemeroptericola cinctiostellae</name>
    <dbReference type="NCBI Taxonomy" id="2268024"/>
    <lineage>
        <taxon>Bacteria</taxon>
        <taxon>Pseudomonadati</taxon>
        <taxon>Pseudomonadota</taxon>
        <taxon>Betaproteobacteria</taxon>
        <taxon>Burkholderiales</taxon>
        <taxon>Burkholderiaceae</taxon>
        <taxon>Ephemeroptericola</taxon>
    </lineage>
</organism>
<dbReference type="GO" id="GO:0005506">
    <property type="term" value="F:iron ion binding"/>
    <property type="evidence" value="ECO:0007669"/>
    <property type="project" value="InterPro"/>
</dbReference>
<sequence>MTQSTPSNHTIHDETEQLDSKSALGIAGVAMGLAAAPLVLLYLLAQAINPSTSTTGENMTSAAIAERLRPVAGFELVPAVKGPQTGQQVFEGLCTSCHTAGTNGAPKVGSGDWAPRIGKGYETLFQHATQGFNQMPARGGNPKLSDLEIGRAIVYMTGKSGGNFPEPVDPAAGDAKTAEAVKK</sequence>
<feature type="region of interest" description="Disordered" evidence="7">
    <location>
        <begin position="162"/>
        <end position="183"/>
    </location>
</feature>
<evidence type="ECO:0000259" key="9">
    <source>
        <dbReference type="PROSITE" id="PS51007"/>
    </source>
</evidence>
<dbReference type="PANTHER" id="PTHR40942">
    <property type="match status" value="1"/>
</dbReference>
<keyword evidence="8" id="KW-0812">Transmembrane</keyword>
<keyword evidence="4" id="KW-0249">Electron transport</keyword>
<evidence type="ECO:0000256" key="5">
    <source>
        <dbReference type="ARBA" id="ARBA00023004"/>
    </source>
</evidence>
<dbReference type="OrthoDB" id="9814708at2"/>
<accession>A0A345D8K5</accession>
<dbReference type="GO" id="GO:0020037">
    <property type="term" value="F:heme binding"/>
    <property type="evidence" value="ECO:0007669"/>
    <property type="project" value="InterPro"/>
</dbReference>
<dbReference type="PROSITE" id="PS51007">
    <property type="entry name" value="CYTC"/>
    <property type="match status" value="1"/>
</dbReference>
<evidence type="ECO:0000313" key="11">
    <source>
        <dbReference type="Proteomes" id="UP000252182"/>
    </source>
</evidence>
<dbReference type="PANTHER" id="PTHR40942:SF4">
    <property type="entry name" value="CYTOCHROME C5"/>
    <property type="match status" value="1"/>
</dbReference>
<dbReference type="Gene3D" id="1.10.760.10">
    <property type="entry name" value="Cytochrome c-like domain"/>
    <property type="match status" value="1"/>
</dbReference>
<proteinExistence type="predicted"/>
<keyword evidence="8" id="KW-0472">Membrane</keyword>
<protein>
    <submittedName>
        <fullName evidence="10">Cytochrome c-555</fullName>
    </submittedName>
</protein>
<reference evidence="11" key="1">
    <citation type="submission" date="2018-07" db="EMBL/GenBank/DDBJ databases">
        <authorList>
            <person name="Kim H."/>
        </authorList>
    </citation>
    <scope>NUCLEOTIDE SEQUENCE [LARGE SCALE GENOMIC DNA]</scope>
    <source>
        <strain evidence="11">F02</strain>
    </source>
</reference>